<protein>
    <submittedName>
        <fullName evidence="1">Uncharacterized protein</fullName>
    </submittedName>
</protein>
<sequence length="107" mass="12578">MNTLQTQLETVAKFAGFTHEKNLDWHDNEMMMKQRIYDAEGGNCFDKLLFSESWDWIIPVVKLCEEVQDSKSGNLLGDITHALLDFDIEKTFEAVVKFIEWYNQQKK</sequence>
<accession>A0A8E4ZMU9</accession>
<gene>
    <name evidence="1" type="ORF">Gundel1_12</name>
</gene>
<dbReference type="Proteomes" id="UP000693868">
    <property type="component" value="Segment"/>
</dbReference>
<proteinExistence type="predicted"/>
<organism evidence="1 2">
    <name type="scientific">Tenacibaculum phage Gundel_1</name>
    <dbReference type="NCBI Taxonomy" id="2745672"/>
    <lineage>
        <taxon>Viruses</taxon>
        <taxon>Duplodnaviria</taxon>
        <taxon>Heunggongvirae</taxon>
        <taxon>Uroviricota</taxon>
        <taxon>Caudoviricetes</taxon>
        <taxon>Pachyviridae</taxon>
        <taxon>Gundelvirus</taxon>
        <taxon>Gundelvirus Gundel</taxon>
    </lineage>
</organism>
<name>A0A8E4ZMU9_9CAUD</name>
<reference evidence="1" key="1">
    <citation type="submission" date="2020-07" db="EMBL/GenBank/DDBJ databases">
        <title>Highly diverse flavobacterial phages as mortality factor during North Sea spring blooms.</title>
        <authorList>
            <person name="Bartlau N."/>
            <person name="Wichels A."/>
            <person name="Krohne G."/>
            <person name="Adriaenssens E.M."/>
            <person name="Heins A."/>
            <person name="Fuchs B.M."/>
            <person name="Amann R."/>
            <person name="Moraru C."/>
        </authorList>
    </citation>
    <scope>NUCLEOTIDE SEQUENCE</scope>
</reference>
<evidence type="ECO:0000313" key="1">
    <source>
        <dbReference type="EMBL" id="QQV91442.1"/>
    </source>
</evidence>
<keyword evidence="2" id="KW-1185">Reference proteome</keyword>
<dbReference type="EMBL" id="MT732474">
    <property type="protein sequence ID" value="QQV91442.1"/>
    <property type="molecule type" value="Genomic_DNA"/>
</dbReference>
<evidence type="ECO:0000313" key="2">
    <source>
        <dbReference type="Proteomes" id="UP000693868"/>
    </source>
</evidence>